<dbReference type="EMBL" id="MU004234">
    <property type="protein sequence ID" value="KAF2670540.1"/>
    <property type="molecule type" value="Genomic_DNA"/>
</dbReference>
<proteinExistence type="predicted"/>
<dbReference type="AlphaFoldDB" id="A0A6A6UFG8"/>
<accession>A0A6A6UFG8</accession>
<keyword evidence="2" id="KW-1185">Reference proteome</keyword>
<sequence>MRKKRLLQFPSNAVRHFFEAEELIYLPQWATWHGLRDCIWAHEHIHIPGKMNLNPEHIEHTILRGYPWYPRPDIRRTSKRRVERTIFRPQPGTFHQHLTNDLRKKAHAICRYAVHYGSRRFRPSPDMLYQKLKNLRFFLCPLHPNGAAVKLSMTVDGQLVEVESDESYFDLIETESYFEIRLPFHSENREIRILRQLPIAFLKILGVPDPLSGVSLGSVLIASSLFRVNALLKQLRIIQVPDIPTITDDDLPRSLSTLNHLVQDLSIQPNQVPVPSVVVPTVTASSIPLVTSLDRPDLYRELLCTAVYFARNTDLPLHRAMITTTIPGIPFDAMTAVESTSNASPKFRYIGAAGELFAYEILASLQLPGFGLDTWQSTMRNHVRLHDQYANVPFSNAYEDGDILYADTSGLLTQKLITKGYLEGHRWVGRKPKYFFEVKTTVGPMDTPFYPSADQISIMERMALTNYANQNIYVIWRVFQLGKLGMGFTLYVDPYTLEKQGVLRFESVDGKWQVTPT</sequence>
<dbReference type="Proteomes" id="UP000799302">
    <property type="component" value="Unassembled WGS sequence"/>
</dbReference>
<name>A0A6A6UFG8_9PEZI</name>
<protein>
    <submittedName>
        <fullName evidence="1">Uncharacterized protein</fullName>
    </submittedName>
</protein>
<dbReference type="OrthoDB" id="1262810at2759"/>
<evidence type="ECO:0000313" key="1">
    <source>
        <dbReference type="EMBL" id="KAF2670540.1"/>
    </source>
</evidence>
<gene>
    <name evidence="1" type="ORF">BT63DRAFT_454729</name>
</gene>
<reference evidence="1" key="1">
    <citation type="journal article" date="2020" name="Stud. Mycol.">
        <title>101 Dothideomycetes genomes: a test case for predicting lifestyles and emergence of pathogens.</title>
        <authorList>
            <person name="Haridas S."/>
            <person name="Albert R."/>
            <person name="Binder M."/>
            <person name="Bloem J."/>
            <person name="Labutti K."/>
            <person name="Salamov A."/>
            <person name="Andreopoulos B."/>
            <person name="Baker S."/>
            <person name="Barry K."/>
            <person name="Bills G."/>
            <person name="Bluhm B."/>
            <person name="Cannon C."/>
            <person name="Castanera R."/>
            <person name="Culley D."/>
            <person name="Daum C."/>
            <person name="Ezra D."/>
            <person name="Gonzalez J."/>
            <person name="Henrissat B."/>
            <person name="Kuo A."/>
            <person name="Liang C."/>
            <person name="Lipzen A."/>
            <person name="Lutzoni F."/>
            <person name="Magnuson J."/>
            <person name="Mondo S."/>
            <person name="Nolan M."/>
            <person name="Ohm R."/>
            <person name="Pangilinan J."/>
            <person name="Park H.-J."/>
            <person name="Ramirez L."/>
            <person name="Alfaro M."/>
            <person name="Sun H."/>
            <person name="Tritt A."/>
            <person name="Yoshinaga Y."/>
            <person name="Zwiers L.-H."/>
            <person name="Turgeon B."/>
            <person name="Goodwin S."/>
            <person name="Spatafora J."/>
            <person name="Crous P."/>
            <person name="Grigoriev I."/>
        </authorList>
    </citation>
    <scope>NUCLEOTIDE SEQUENCE</scope>
    <source>
        <strain evidence="1">CBS 115976</strain>
    </source>
</reference>
<organism evidence="1 2">
    <name type="scientific">Microthyrium microscopicum</name>
    <dbReference type="NCBI Taxonomy" id="703497"/>
    <lineage>
        <taxon>Eukaryota</taxon>
        <taxon>Fungi</taxon>
        <taxon>Dikarya</taxon>
        <taxon>Ascomycota</taxon>
        <taxon>Pezizomycotina</taxon>
        <taxon>Dothideomycetes</taxon>
        <taxon>Dothideomycetes incertae sedis</taxon>
        <taxon>Microthyriales</taxon>
        <taxon>Microthyriaceae</taxon>
        <taxon>Microthyrium</taxon>
    </lineage>
</organism>
<evidence type="ECO:0000313" key="2">
    <source>
        <dbReference type="Proteomes" id="UP000799302"/>
    </source>
</evidence>